<dbReference type="GO" id="GO:0004674">
    <property type="term" value="F:protein serine/threonine kinase activity"/>
    <property type="evidence" value="ECO:0007669"/>
    <property type="project" value="TreeGrafter"/>
</dbReference>
<keyword evidence="9" id="KW-1185">Reference proteome</keyword>
<feature type="domain" description="Protein kinase" evidence="7">
    <location>
        <begin position="87"/>
        <end position="370"/>
    </location>
</feature>
<evidence type="ECO:0000256" key="3">
    <source>
        <dbReference type="ARBA" id="ARBA00022777"/>
    </source>
</evidence>
<evidence type="ECO:0000256" key="6">
    <source>
        <dbReference type="SAM" id="Phobius"/>
    </source>
</evidence>
<evidence type="ECO:0000256" key="4">
    <source>
        <dbReference type="ARBA" id="ARBA00022840"/>
    </source>
</evidence>
<keyword evidence="4 5" id="KW-0067">ATP-binding</keyword>
<keyword evidence="2 5" id="KW-0547">Nucleotide-binding</keyword>
<dbReference type="SUPFAM" id="SSF48452">
    <property type="entry name" value="TPR-like"/>
    <property type="match status" value="2"/>
</dbReference>
<protein>
    <submittedName>
        <fullName evidence="8">Serine/threonine-protein kinase</fullName>
    </submittedName>
</protein>
<keyword evidence="6" id="KW-0472">Membrane</keyword>
<organism evidence="8 9">
    <name type="scientific">Tahibacter aquaticus</name>
    <dbReference type="NCBI Taxonomy" id="520092"/>
    <lineage>
        <taxon>Bacteria</taxon>
        <taxon>Pseudomonadati</taxon>
        <taxon>Pseudomonadota</taxon>
        <taxon>Gammaproteobacteria</taxon>
        <taxon>Lysobacterales</taxon>
        <taxon>Rhodanobacteraceae</taxon>
        <taxon>Tahibacter</taxon>
    </lineage>
</organism>
<evidence type="ECO:0000313" key="9">
    <source>
        <dbReference type="Proteomes" id="UP000295293"/>
    </source>
</evidence>
<dbReference type="Pfam" id="PF00069">
    <property type="entry name" value="Pkinase"/>
    <property type="match status" value="1"/>
</dbReference>
<reference evidence="8 9" key="1">
    <citation type="submission" date="2019-03" db="EMBL/GenBank/DDBJ databases">
        <title>Genomic Encyclopedia of Type Strains, Phase IV (KMG-IV): sequencing the most valuable type-strain genomes for metagenomic binning, comparative biology and taxonomic classification.</title>
        <authorList>
            <person name="Goeker M."/>
        </authorList>
    </citation>
    <scope>NUCLEOTIDE SEQUENCE [LARGE SCALE GENOMIC DNA]</scope>
    <source>
        <strain evidence="8 9">DSM 21667</strain>
    </source>
</reference>
<feature type="transmembrane region" description="Helical" evidence="6">
    <location>
        <begin position="398"/>
        <end position="418"/>
    </location>
</feature>
<dbReference type="SMART" id="SM00220">
    <property type="entry name" value="S_TKc"/>
    <property type="match status" value="1"/>
</dbReference>
<sequence length="860" mass="94324">MKSPAERIRRLGELFDQALDLDPVAREELLEHVHSSDPDLADELARLIERDQKLLGSEPRSALGLVESGLDARDSDALRPGLSFGVYTLEQEIGQGGMGRVFRATRRGADFSQEVAIKFVRRDLVHPALLRRFSTERAILAALDHPSISRLIDANTTPDGTPYVVMEFVRGQAIDGWADARQLGLNERLALFRKVLTAVAHAHRNLVVHRDIKASNVLVSDDGEIKLLDFGIAKPLGRIGNVSATMTMDRFLTPSSAAPEQLVGGPITVACDIHALGMLLYELLAGRLPFGFANMTPGEIEHAIRQLPPPPMTSRIGDTDMALVQARGFHQLRELREGLRGDLEHIVQRCLRKRPSERYSTVDQLDHDIDCVLKEQPIRERQSDRWYRWRKFVSRHRVASALSAVLFLTIATAVVAILRQNVAITHERDRAQRAVGLLKSAFAAANPTEVAGANVTARAVLEAARPSLEATFESQPDVYAELAGTLAEVELATGLSPQASELAERAVLAAGNAGFSPARIGSLLILEARARTNAGDYAAAGDRLDRAAGLGLRPSPEWQLAMGVLCFHRSQRKDAIEHLEQAVRDTSGRPPSDDVANMARLQLASVLRVTDRSAEALALLDQTMAWQSAGLEPDHPRLTLVRMYRLDALRRVRGAAAAVPEARKVVEEVDRIYSPNSTVAAQVRSSLGISLNEAGKFEEGVQAIRESLAAWRNTVGNEHQNTLRTAFNLAQMLTDLGGHDDEAEALYREVLQRSELRTEETRLPLVFWRSYFARFLLVRKRSLEALKILIGPDNIALTQVRAAKTSNLNNYLEVLAEAATGAGCGKAVLAPEILSWCTSAKEFMNASPNTKAGTNSDNPG</sequence>
<dbReference type="InterPro" id="IPR011990">
    <property type="entry name" value="TPR-like_helical_dom_sf"/>
</dbReference>
<dbReference type="Pfam" id="PF13424">
    <property type="entry name" value="TPR_12"/>
    <property type="match status" value="1"/>
</dbReference>
<dbReference type="GO" id="GO:0005524">
    <property type="term" value="F:ATP binding"/>
    <property type="evidence" value="ECO:0007669"/>
    <property type="project" value="UniProtKB-UniRule"/>
</dbReference>
<evidence type="ECO:0000259" key="7">
    <source>
        <dbReference type="PROSITE" id="PS50011"/>
    </source>
</evidence>
<dbReference type="InterPro" id="IPR017441">
    <property type="entry name" value="Protein_kinase_ATP_BS"/>
</dbReference>
<dbReference type="CDD" id="cd14014">
    <property type="entry name" value="STKc_PknB_like"/>
    <property type="match status" value="1"/>
</dbReference>
<dbReference type="PANTHER" id="PTHR43289">
    <property type="entry name" value="MITOGEN-ACTIVATED PROTEIN KINASE KINASE KINASE 20-RELATED"/>
    <property type="match status" value="1"/>
</dbReference>
<dbReference type="Proteomes" id="UP000295293">
    <property type="component" value="Unassembled WGS sequence"/>
</dbReference>
<keyword evidence="6" id="KW-1133">Transmembrane helix</keyword>
<dbReference type="PROSITE" id="PS50011">
    <property type="entry name" value="PROTEIN_KINASE_DOM"/>
    <property type="match status" value="1"/>
</dbReference>
<dbReference type="InterPro" id="IPR011009">
    <property type="entry name" value="Kinase-like_dom_sf"/>
</dbReference>
<dbReference type="Gene3D" id="1.10.510.10">
    <property type="entry name" value="Transferase(Phosphotransferase) domain 1"/>
    <property type="match status" value="1"/>
</dbReference>
<dbReference type="Gene3D" id="1.25.40.10">
    <property type="entry name" value="Tetratricopeptide repeat domain"/>
    <property type="match status" value="2"/>
</dbReference>
<evidence type="ECO:0000256" key="1">
    <source>
        <dbReference type="ARBA" id="ARBA00022679"/>
    </source>
</evidence>
<keyword evidence="1" id="KW-0808">Transferase</keyword>
<name>A0A4R6YYL3_9GAMM</name>
<dbReference type="SUPFAM" id="SSF56112">
    <property type="entry name" value="Protein kinase-like (PK-like)"/>
    <property type="match status" value="1"/>
</dbReference>
<dbReference type="InterPro" id="IPR000719">
    <property type="entry name" value="Prot_kinase_dom"/>
</dbReference>
<dbReference type="PROSITE" id="PS00107">
    <property type="entry name" value="PROTEIN_KINASE_ATP"/>
    <property type="match status" value="1"/>
</dbReference>
<dbReference type="EMBL" id="SNZH01000006">
    <property type="protein sequence ID" value="TDR44124.1"/>
    <property type="molecule type" value="Genomic_DNA"/>
</dbReference>
<evidence type="ECO:0000256" key="2">
    <source>
        <dbReference type="ARBA" id="ARBA00022741"/>
    </source>
</evidence>
<dbReference type="AlphaFoldDB" id="A0A4R6YYL3"/>
<evidence type="ECO:0000313" key="8">
    <source>
        <dbReference type="EMBL" id="TDR44124.1"/>
    </source>
</evidence>
<accession>A0A4R6YYL3</accession>
<dbReference type="InterPro" id="IPR008271">
    <property type="entry name" value="Ser/Thr_kinase_AS"/>
</dbReference>
<dbReference type="RefSeq" id="WP_133818861.1">
    <property type="nucleotide sequence ID" value="NZ_SNZH01000006.1"/>
</dbReference>
<dbReference type="PROSITE" id="PS00108">
    <property type="entry name" value="PROTEIN_KINASE_ST"/>
    <property type="match status" value="1"/>
</dbReference>
<dbReference type="OrthoDB" id="9801841at2"/>
<keyword evidence="6" id="KW-0812">Transmembrane</keyword>
<comment type="caution">
    <text evidence="8">The sequence shown here is derived from an EMBL/GenBank/DDBJ whole genome shotgun (WGS) entry which is preliminary data.</text>
</comment>
<evidence type="ECO:0000256" key="5">
    <source>
        <dbReference type="PROSITE-ProRule" id="PRU10141"/>
    </source>
</evidence>
<feature type="binding site" evidence="5">
    <location>
        <position position="118"/>
    </location>
    <ligand>
        <name>ATP</name>
        <dbReference type="ChEBI" id="CHEBI:30616"/>
    </ligand>
</feature>
<dbReference type="Gene3D" id="3.30.200.20">
    <property type="entry name" value="Phosphorylase Kinase, domain 1"/>
    <property type="match status" value="1"/>
</dbReference>
<proteinExistence type="predicted"/>
<keyword evidence="3 8" id="KW-0418">Kinase</keyword>
<gene>
    <name evidence="8" type="ORF">DFR29_106272</name>
</gene>
<dbReference type="PANTHER" id="PTHR43289:SF34">
    <property type="entry name" value="SERINE_THREONINE-PROTEIN KINASE YBDM-RELATED"/>
    <property type="match status" value="1"/>
</dbReference>